<sequence length="415" mass="45199">MTESKLKHISIDDLTPGMYVVGVDVPWYRTPFLSHKRLIDDTTVIDTMRRCGIRTVTIDPRKGKDVAGKPSSDGSDGQDEKDAAASDSIGATSLDQADSASAFYIAAEEAIERMFDQLMQGGPPPSAVAKAAVANIMRWILNDREAMMTQLAVRKIKRFDHSLTAHALDTCILSLAVSVEYGLDQDAQTLLGTGALLHDAGYLRLPRNLVRNRHECTGQERALLEQHPRLGITVLAECDDVHDEVKRIVAEHHERMDGSGFPEGRRGLDISRLAQIVGIVDWYDGMVSRRGGRPAMLPNDAVRRLFLSGKEGRFDAALIETTVRIVGVYPIGSLVLLNTGEQAIVVGLNPEARLKPKVLVIKGPRGEAYPRPHPVDLAAPSGGEAVPVIARALDPAHEFVNIALYLDDVTLEAAS</sequence>
<keyword evidence="3" id="KW-0378">Hydrolase</keyword>
<dbReference type="STRING" id="1715989.NITINOP_2249"/>
<feature type="region of interest" description="Disordered" evidence="1">
    <location>
        <begin position="61"/>
        <end position="90"/>
    </location>
</feature>
<dbReference type="PANTHER" id="PTHR43155">
    <property type="entry name" value="CYCLIC DI-GMP PHOSPHODIESTERASE PA4108-RELATED"/>
    <property type="match status" value="1"/>
</dbReference>
<keyword evidence="4" id="KW-1185">Reference proteome</keyword>
<dbReference type="EMBL" id="LN885086">
    <property type="protein sequence ID" value="CUQ67221.1"/>
    <property type="molecule type" value="Genomic_DNA"/>
</dbReference>
<dbReference type="Gene3D" id="1.10.3210.10">
    <property type="entry name" value="Hypothetical protein af1432"/>
    <property type="match status" value="1"/>
</dbReference>
<dbReference type="CDD" id="cd00077">
    <property type="entry name" value="HDc"/>
    <property type="match status" value="1"/>
</dbReference>
<evidence type="ECO:0000313" key="4">
    <source>
        <dbReference type="Proteomes" id="UP000066284"/>
    </source>
</evidence>
<name>A0A0S4KT66_9BACT</name>
<dbReference type="Pfam" id="PF13487">
    <property type="entry name" value="HD_5"/>
    <property type="match status" value="1"/>
</dbReference>
<reference evidence="4" key="1">
    <citation type="submission" date="2015-09" db="EMBL/GenBank/DDBJ databases">
        <authorList>
            <person name="Daims H."/>
        </authorList>
    </citation>
    <scope>NUCLEOTIDE SEQUENCE [LARGE SCALE GENOMIC DNA]</scope>
</reference>
<accession>A0A0S4KT66</accession>
<dbReference type="Pfam" id="PF11871">
    <property type="entry name" value="DUF3391"/>
    <property type="match status" value="1"/>
</dbReference>
<dbReference type="RefSeq" id="WP_062485390.1">
    <property type="nucleotide sequence ID" value="NZ_LN885086.1"/>
</dbReference>
<dbReference type="PROSITE" id="PS51832">
    <property type="entry name" value="HD_GYP"/>
    <property type="match status" value="1"/>
</dbReference>
<dbReference type="InterPro" id="IPR037522">
    <property type="entry name" value="HD_GYP_dom"/>
</dbReference>
<organism evidence="3 4">
    <name type="scientific">Candidatus Nitrospira inopinata</name>
    <dbReference type="NCBI Taxonomy" id="1715989"/>
    <lineage>
        <taxon>Bacteria</taxon>
        <taxon>Pseudomonadati</taxon>
        <taxon>Nitrospirota</taxon>
        <taxon>Nitrospiria</taxon>
        <taxon>Nitrospirales</taxon>
        <taxon>Nitrospiraceae</taxon>
        <taxon>Nitrospira</taxon>
    </lineage>
</organism>
<dbReference type="InterPro" id="IPR003607">
    <property type="entry name" value="HD/PDEase_dom"/>
</dbReference>
<feature type="domain" description="HD-GYP" evidence="2">
    <location>
        <begin position="141"/>
        <end position="338"/>
    </location>
</feature>
<dbReference type="KEGG" id="nio:NITINOP_2249"/>
<dbReference type="AlphaFoldDB" id="A0A0S4KT66"/>
<evidence type="ECO:0000313" key="3">
    <source>
        <dbReference type="EMBL" id="CUQ67221.1"/>
    </source>
</evidence>
<dbReference type="GO" id="GO:0016787">
    <property type="term" value="F:hydrolase activity"/>
    <property type="evidence" value="ECO:0007669"/>
    <property type="project" value="UniProtKB-KW"/>
</dbReference>
<dbReference type="InterPro" id="IPR021812">
    <property type="entry name" value="DUF3391"/>
</dbReference>
<dbReference type="Proteomes" id="UP000066284">
    <property type="component" value="Chromosome 1"/>
</dbReference>
<evidence type="ECO:0000256" key="1">
    <source>
        <dbReference type="SAM" id="MobiDB-lite"/>
    </source>
</evidence>
<evidence type="ECO:0000259" key="2">
    <source>
        <dbReference type="PROSITE" id="PS51832"/>
    </source>
</evidence>
<proteinExistence type="predicted"/>
<gene>
    <name evidence="3" type="ORF">NITINOP_2249</name>
</gene>
<dbReference type="PANTHER" id="PTHR43155:SF2">
    <property type="entry name" value="CYCLIC DI-GMP PHOSPHODIESTERASE PA4108"/>
    <property type="match status" value="1"/>
</dbReference>
<protein>
    <submittedName>
        <fullName evidence="3">Putative Metal-dependent phosphohydrolase</fullName>
    </submittedName>
</protein>
<dbReference type="SUPFAM" id="SSF109604">
    <property type="entry name" value="HD-domain/PDEase-like"/>
    <property type="match status" value="1"/>
</dbReference>